<evidence type="ECO:0000313" key="1">
    <source>
        <dbReference type="EMBL" id="KAK7688729.1"/>
    </source>
</evidence>
<dbReference type="EMBL" id="JASBNA010000010">
    <property type="protein sequence ID" value="KAK7688729.1"/>
    <property type="molecule type" value="Genomic_DNA"/>
</dbReference>
<protein>
    <submittedName>
        <fullName evidence="1">Uncharacterized protein</fullName>
    </submittedName>
</protein>
<dbReference type="AlphaFoldDB" id="A0AAW0GBN4"/>
<accession>A0AAW0GBN4</accession>
<evidence type="ECO:0000313" key="2">
    <source>
        <dbReference type="Proteomes" id="UP001385951"/>
    </source>
</evidence>
<sequence>MALFHLQLVGSFTHTKLYLASTSDKISALRKYDAKVDFYFYHTSRLYHHSYWPSIDEDERICAFSSVLPCTLIIVAKQTKLRSLDLVSPGLVLPSFSSLGRACILRT</sequence>
<keyword evidence="2" id="KW-1185">Reference proteome</keyword>
<proteinExistence type="predicted"/>
<gene>
    <name evidence="1" type="ORF">QCA50_008268</name>
</gene>
<comment type="caution">
    <text evidence="1">The sequence shown here is derived from an EMBL/GenBank/DDBJ whole genome shotgun (WGS) entry which is preliminary data.</text>
</comment>
<name>A0AAW0GBN4_9APHY</name>
<organism evidence="1 2">
    <name type="scientific">Cerrena zonata</name>
    <dbReference type="NCBI Taxonomy" id="2478898"/>
    <lineage>
        <taxon>Eukaryota</taxon>
        <taxon>Fungi</taxon>
        <taxon>Dikarya</taxon>
        <taxon>Basidiomycota</taxon>
        <taxon>Agaricomycotina</taxon>
        <taxon>Agaricomycetes</taxon>
        <taxon>Polyporales</taxon>
        <taxon>Cerrenaceae</taxon>
        <taxon>Cerrena</taxon>
    </lineage>
</organism>
<dbReference type="Proteomes" id="UP001385951">
    <property type="component" value="Unassembled WGS sequence"/>
</dbReference>
<reference evidence="1 2" key="1">
    <citation type="submission" date="2022-09" db="EMBL/GenBank/DDBJ databases">
        <authorList>
            <person name="Palmer J.M."/>
        </authorList>
    </citation>
    <scope>NUCLEOTIDE SEQUENCE [LARGE SCALE GENOMIC DNA]</scope>
    <source>
        <strain evidence="1 2">DSM 7382</strain>
    </source>
</reference>